<name>A0ABP9RGS1_9ACTN</name>
<accession>A0ABP9RGS1</accession>
<dbReference type="InterPro" id="IPR043917">
    <property type="entry name" value="DUF5753"/>
</dbReference>
<dbReference type="SUPFAM" id="SSF47413">
    <property type="entry name" value="lambda repressor-like DNA-binding domains"/>
    <property type="match status" value="1"/>
</dbReference>
<dbReference type="SMART" id="SM00530">
    <property type="entry name" value="HTH_XRE"/>
    <property type="match status" value="1"/>
</dbReference>
<evidence type="ECO:0000313" key="2">
    <source>
        <dbReference type="EMBL" id="GAA5176851.1"/>
    </source>
</evidence>
<sequence length="281" mass="31412">MTVRPSPTVRRRRLGLELRRLRETAGLTIEVVADRLECSSSKISRIETGHTGVTPRDVRDMLEVYGIDGVTAEDLVQVARDARQKGWWHLYGTVLTGAYVGLEAAASSIHSYEVQVIPGLLQTQNYARVMIRTGRPEMSDSDVDRRVHVRMARQSLLVQDDPLDLWVVLDETMFHRLVGGSTVMREQFDHVVDSAAQPNVTVQVLPFSSGAHVAMEGSFTILGYDEQADPDVVFAENAAGGLFLEKDEELQRYQYIFDHLRASAMPPDESIAYIAARAKEL</sequence>
<protein>
    <submittedName>
        <fullName evidence="2">Helix-turn-helix transcriptional regulator</fullName>
    </submittedName>
</protein>
<dbReference type="PROSITE" id="PS50943">
    <property type="entry name" value="HTH_CROC1"/>
    <property type="match status" value="1"/>
</dbReference>
<proteinExistence type="predicted"/>
<feature type="domain" description="HTH cro/C1-type" evidence="1">
    <location>
        <begin position="18"/>
        <end position="75"/>
    </location>
</feature>
<dbReference type="Proteomes" id="UP001501570">
    <property type="component" value="Unassembled WGS sequence"/>
</dbReference>
<comment type="caution">
    <text evidence="2">The sequence shown here is derived from an EMBL/GenBank/DDBJ whole genome shotgun (WGS) entry which is preliminary data.</text>
</comment>
<dbReference type="Pfam" id="PF13560">
    <property type="entry name" value="HTH_31"/>
    <property type="match status" value="1"/>
</dbReference>
<keyword evidence="3" id="KW-1185">Reference proteome</keyword>
<organism evidence="2 3">
    <name type="scientific">Rugosimonospora acidiphila</name>
    <dbReference type="NCBI Taxonomy" id="556531"/>
    <lineage>
        <taxon>Bacteria</taxon>
        <taxon>Bacillati</taxon>
        <taxon>Actinomycetota</taxon>
        <taxon>Actinomycetes</taxon>
        <taxon>Micromonosporales</taxon>
        <taxon>Micromonosporaceae</taxon>
        <taxon>Rugosimonospora</taxon>
    </lineage>
</organism>
<reference evidence="3" key="1">
    <citation type="journal article" date="2019" name="Int. J. Syst. Evol. Microbiol.">
        <title>The Global Catalogue of Microorganisms (GCM) 10K type strain sequencing project: providing services to taxonomists for standard genome sequencing and annotation.</title>
        <authorList>
            <consortium name="The Broad Institute Genomics Platform"/>
            <consortium name="The Broad Institute Genome Sequencing Center for Infectious Disease"/>
            <person name="Wu L."/>
            <person name="Ma J."/>
        </authorList>
    </citation>
    <scope>NUCLEOTIDE SEQUENCE [LARGE SCALE GENOMIC DNA]</scope>
    <source>
        <strain evidence="3">JCM 18304</strain>
    </source>
</reference>
<dbReference type="EMBL" id="BAABJQ010000001">
    <property type="protein sequence ID" value="GAA5176851.1"/>
    <property type="molecule type" value="Genomic_DNA"/>
</dbReference>
<evidence type="ECO:0000259" key="1">
    <source>
        <dbReference type="PROSITE" id="PS50943"/>
    </source>
</evidence>
<gene>
    <name evidence="2" type="ORF">GCM10023322_00030</name>
</gene>
<evidence type="ECO:0000313" key="3">
    <source>
        <dbReference type="Proteomes" id="UP001501570"/>
    </source>
</evidence>
<dbReference type="CDD" id="cd00093">
    <property type="entry name" value="HTH_XRE"/>
    <property type="match status" value="1"/>
</dbReference>
<dbReference type="RefSeq" id="WP_345624948.1">
    <property type="nucleotide sequence ID" value="NZ_BAABJQ010000001.1"/>
</dbReference>
<dbReference type="InterPro" id="IPR010982">
    <property type="entry name" value="Lambda_DNA-bd_dom_sf"/>
</dbReference>
<dbReference type="InterPro" id="IPR001387">
    <property type="entry name" value="Cro/C1-type_HTH"/>
</dbReference>
<dbReference type="Pfam" id="PF19054">
    <property type="entry name" value="DUF5753"/>
    <property type="match status" value="1"/>
</dbReference>
<dbReference type="Gene3D" id="1.10.260.40">
    <property type="entry name" value="lambda repressor-like DNA-binding domains"/>
    <property type="match status" value="1"/>
</dbReference>